<protein>
    <recommendedName>
        <fullName evidence="3">Glycosyltransferase</fullName>
    </recommendedName>
</protein>
<dbReference type="eggNOG" id="COG1216">
    <property type="taxonomic scope" value="Bacteria"/>
</dbReference>
<dbReference type="AlphaFoldDB" id="Q1MQ70"/>
<name>Q1MQ70_LAWIP</name>
<reference evidence="1 2" key="1">
    <citation type="submission" date="2005-11" db="EMBL/GenBank/DDBJ databases">
        <title>The complete genome sequence of Lawsonia intracellularis: the causative agent of proliferative enteropathy.</title>
        <authorList>
            <person name="Kaur K."/>
            <person name="Zhang Q."/>
            <person name="Beckler D."/>
            <person name="Munir S."/>
            <person name="Li L."/>
            <person name="Kinsley K."/>
            <person name="Herron L."/>
            <person name="Peterson A."/>
            <person name="May B."/>
            <person name="Singh S."/>
            <person name="Gebhart C."/>
            <person name="Kapur V."/>
        </authorList>
    </citation>
    <scope>NUCLEOTIDE SEQUENCE [LARGE SCALE GENOMIC DNA]</scope>
    <source>
        <strain evidence="1 2">PHE/MN1-00</strain>
    </source>
</reference>
<gene>
    <name evidence="1" type="ordered locus">LI0803</name>
</gene>
<evidence type="ECO:0000313" key="1">
    <source>
        <dbReference type="EMBL" id="CAJ54857.1"/>
    </source>
</evidence>
<accession>Q1MQ70</accession>
<dbReference type="STRING" id="363253.LI0803"/>
<proteinExistence type="predicted"/>
<evidence type="ECO:0008006" key="3">
    <source>
        <dbReference type="Google" id="ProtNLM"/>
    </source>
</evidence>
<dbReference type="EMBL" id="AM180252">
    <property type="protein sequence ID" value="CAJ54857.1"/>
    <property type="molecule type" value="Genomic_DNA"/>
</dbReference>
<dbReference type="InterPro" id="IPR029044">
    <property type="entry name" value="Nucleotide-diphossugar_trans"/>
</dbReference>
<dbReference type="KEGG" id="lip:LI0803"/>
<keyword evidence="2" id="KW-1185">Reference proteome</keyword>
<evidence type="ECO:0000313" key="2">
    <source>
        <dbReference type="Proteomes" id="UP000002430"/>
    </source>
</evidence>
<sequence>MRCRTLMRIATIILHYGNPKLTEKVYRALCEKTSQSDIVESSIFVFDNASQVPYPNAWKRSSSNLYWAGALSYCFLLVKEMGFTHLWFLNNDITFIGNGSYLAKAYASIQRIERATGKLVGIWSPSLMYNSYHPQMCNRKDFSYSQVKLIDGVAALYNLTCLDSIGGIDALDNLYGYGVDLWISIRSDRKGWLLVVDHSMVIRHIQHGSAKNIKGFIETAAFSEEVFFRKRLGIEWKQQIESMKEQYSSFTF</sequence>
<dbReference type="Proteomes" id="UP000002430">
    <property type="component" value="Chromosome"/>
</dbReference>
<dbReference type="SUPFAM" id="SSF53448">
    <property type="entry name" value="Nucleotide-diphospho-sugar transferases"/>
    <property type="match status" value="1"/>
</dbReference>
<dbReference type="HOGENOM" id="CLU_1127969_0_0_7"/>
<organism evidence="1 2">
    <name type="scientific">Lawsonia intracellularis (strain PHE/MN1-00)</name>
    <dbReference type="NCBI Taxonomy" id="363253"/>
    <lineage>
        <taxon>Bacteria</taxon>
        <taxon>Pseudomonadati</taxon>
        <taxon>Thermodesulfobacteriota</taxon>
        <taxon>Desulfovibrionia</taxon>
        <taxon>Desulfovibrionales</taxon>
        <taxon>Desulfovibrionaceae</taxon>
        <taxon>Lawsonia</taxon>
    </lineage>
</organism>